<feature type="domain" description="Glutamine amidotransferase" evidence="14">
    <location>
        <begin position="3"/>
        <end position="199"/>
    </location>
</feature>
<dbReference type="GO" id="GO:0005737">
    <property type="term" value="C:cytoplasm"/>
    <property type="evidence" value="ECO:0007669"/>
    <property type="project" value="UniProtKB-SubCell"/>
</dbReference>
<dbReference type="UniPathway" id="UPA00031">
    <property type="reaction ID" value="UER00010"/>
</dbReference>
<keyword evidence="9 12" id="KW-0456">Lyase</keyword>
<dbReference type="PROSITE" id="PS51273">
    <property type="entry name" value="GATASE_TYPE_1"/>
    <property type="match status" value="1"/>
</dbReference>
<dbReference type="FunFam" id="3.40.50.880:FF:000009">
    <property type="entry name" value="Imidazole glycerol phosphate synthase subunit HisH"/>
    <property type="match status" value="1"/>
</dbReference>
<comment type="subunit">
    <text evidence="3 12">Heterodimer of HisH and HisF.</text>
</comment>
<feature type="active site" evidence="12 13">
    <location>
        <position position="185"/>
    </location>
</feature>
<keyword evidence="7 12" id="KW-0315">Glutamine amidotransferase</keyword>
<comment type="caution">
    <text evidence="15">The sequence shown here is derived from an EMBL/GenBank/DDBJ whole genome shotgun (WGS) entry which is preliminary data.</text>
</comment>
<dbReference type="SUPFAM" id="SSF52317">
    <property type="entry name" value="Class I glutamine amidotransferase-like"/>
    <property type="match status" value="1"/>
</dbReference>
<evidence type="ECO:0000313" key="16">
    <source>
        <dbReference type="Proteomes" id="UP000230859"/>
    </source>
</evidence>
<evidence type="ECO:0000313" key="15">
    <source>
        <dbReference type="EMBL" id="PIQ87276.1"/>
    </source>
</evidence>
<evidence type="ECO:0000256" key="10">
    <source>
        <dbReference type="ARBA" id="ARBA00047838"/>
    </source>
</evidence>
<keyword evidence="8 12" id="KW-0368">Histidine biosynthesis</keyword>
<keyword evidence="6 12" id="KW-0378">Hydrolase</keyword>
<evidence type="ECO:0000256" key="2">
    <source>
        <dbReference type="ARBA" id="ARBA00005091"/>
    </source>
</evidence>
<evidence type="ECO:0000256" key="8">
    <source>
        <dbReference type="ARBA" id="ARBA00023102"/>
    </source>
</evidence>
<dbReference type="GO" id="GO:0004359">
    <property type="term" value="F:glutaminase activity"/>
    <property type="evidence" value="ECO:0007669"/>
    <property type="project" value="UniProtKB-EC"/>
</dbReference>
<dbReference type="InterPro" id="IPR010139">
    <property type="entry name" value="Imidazole-glycPsynth_HisH"/>
</dbReference>
<dbReference type="InterPro" id="IPR017926">
    <property type="entry name" value="GATASE"/>
</dbReference>
<comment type="catalytic activity">
    <reaction evidence="10 12">
        <text>5-[(5-phospho-1-deoxy-D-ribulos-1-ylimino)methylamino]-1-(5-phospho-beta-D-ribosyl)imidazole-4-carboxamide + L-glutamine = D-erythro-1-(imidazol-4-yl)glycerol 3-phosphate + 5-amino-1-(5-phospho-beta-D-ribosyl)imidazole-4-carboxamide + L-glutamate + H(+)</text>
        <dbReference type="Rhea" id="RHEA:24793"/>
        <dbReference type="ChEBI" id="CHEBI:15378"/>
        <dbReference type="ChEBI" id="CHEBI:29985"/>
        <dbReference type="ChEBI" id="CHEBI:58278"/>
        <dbReference type="ChEBI" id="CHEBI:58359"/>
        <dbReference type="ChEBI" id="CHEBI:58475"/>
        <dbReference type="ChEBI" id="CHEBI:58525"/>
        <dbReference type="EC" id="4.3.2.10"/>
    </reaction>
</comment>
<evidence type="ECO:0000256" key="5">
    <source>
        <dbReference type="ARBA" id="ARBA00022605"/>
    </source>
</evidence>
<comment type="pathway">
    <text evidence="2 12">Amino-acid biosynthesis; L-histidine biosynthesis; L-histidine from 5-phospho-alpha-D-ribose 1-diphosphate: step 5/9.</text>
</comment>
<name>A0A2H0LSD0_9BACT</name>
<dbReference type="PANTHER" id="PTHR42701">
    <property type="entry name" value="IMIDAZOLE GLYCEROL PHOSPHATE SYNTHASE SUBUNIT HISH"/>
    <property type="match status" value="1"/>
</dbReference>
<keyword evidence="5 12" id="KW-0028">Amino-acid biosynthesis</keyword>
<evidence type="ECO:0000256" key="1">
    <source>
        <dbReference type="ARBA" id="ARBA00004496"/>
    </source>
</evidence>
<dbReference type="GO" id="GO:0000105">
    <property type="term" value="P:L-histidine biosynthetic process"/>
    <property type="evidence" value="ECO:0007669"/>
    <property type="project" value="UniProtKB-UniRule"/>
</dbReference>
<proteinExistence type="inferred from homology"/>
<reference evidence="15 16" key="1">
    <citation type="submission" date="2017-09" db="EMBL/GenBank/DDBJ databases">
        <title>Depth-based differentiation of microbial function through sediment-hosted aquifers and enrichment of novel symbionts in the deep terrestrial subsurface.</title>
        <authorList>
            <person name="Probst A.J."/>
            <person name="Ladd B."/>
            <person name="Jarett J.K."/>
            <person name="Geller-Mcgrath D.E."/>
            <person name="Sieber C.M."/>
            <person name="Emerson J.B."/>
            <person name="Anantharaman K."/>
            <person name="Thomas B.C."/>
            <person name="Malmstrom R."/>
            <person name="Stieglmeier M."/>
            <person name="Klingl A."/>
            <person name="Woyke T."/>
            <person name="Ryan C.M."/>
            <person name="Banfield J.F."/>
        </authorList>
    </citation>
    <scope>NUCLEOTIDE SEQUENCE [LARGE SCALE GENOMIC DNA]</scope>
    <source>
        <strain evidence="15">CG11_big_fil_rev_8_21_14_0_20_45_26</strain>
    </source>
</reference>
<feature type="active site" description="Nucleophile" evidence="12 13">
    <location>
        <position position="79"/>
    </location>
</feature>
<dbReference type="Gene3D" id="3.40.50.880">
    <property type="match status" value="1"/>
</dbReference>
<dbReference type="GO" id="GO:0000107">
    <property type="term" value="F:imidazoleglycerol-phosphate synthase activity"/>
    <property type="evidence" value="ECO:0007669"/>
    <property type="project" value="UniProtKB-UniRule"/>
</dbReference>
<organism evidence="15 16">
    <name type="scientific">Candidatus Abzuiibacterium crystallinum</name>
    <dbReference type="NCBI Taxonomy" id="1974748"/>
    <lineage>
        <taxon>Bacteria</taxon>
        <taxon>Pseudomonadati</taxon>
        <taxon>Candidatus Omnitrophota</taxon>
        <taxon>Candidatus Abzuiibacterium</taxon>
    </lineage>
</organism>
<dbReference type="PANTHER" id="PTHR42701:SF1">
    <property type="entry name" value="IMIDAZOLE GLYCEROL PHOSPHATE SYNTHASE SUBUNIT HISH"/>
    <property type="match status" value="1"/>
</dbReference>
<evidence type="ECO:0000256" key="13">
    <source>
        <dbReference type="PIRSR" id="PIRSR000495-1"/>
    </source>
</evidence>
<dbReference type="CDD" id="cd01748">
    <property type="entry name" value="GATase1_IGP_Synthase"/>
    <property type="match status" value="1"/>
</dbReference>
<dbReference type="InterPro" id="IPR029062">
    <property type="entry name" value="Class_I_gatase-like"/>
</dbReference>
<gene>
    <name evidence="12" type="primary">hisH</name>
    <name evidence="15" type="ORF">COV74_01775</name>
</gene>
<evidence type="ECO:0000256" key="3">
    <source>
        <dbReference type="ARBA" id="ARBA00011152"/>
    </source>
</evidence>
<dbReference type="AlphaFoldDB" id="A0A2H0LSD0"/>
<comment type="catalytic activity">
    <reaction evidence="11 12">
        <text>L-glutamine + H2O = L-glutamate + NH4(+)</text>
        <dbReference type="Rhea" id="RHEA:15889"/>
        <dbReference type="ChEBI" id="CHEBI:15377"/>
        <dbReference type="ChEBI" id="CHEBI:28938"/>
        <dbReference type="ChEBI" id="CHEBI:29985"/>
        <dbReference type="ChEBI" id="CHEBI:58359"/>
        <dbReference type="EC" id="3.5.1.2"/>
    </reaction>
</comment>
<evidence type="ECO:0000259" key="14">
    <source>
        <dbReference type="Pfam" id="PF00117"/>
    </source>
</evidence>
<dbReference type="EC" id="3.5.1.2" evidence="12"/>
<dbReference type="EMBL" id="PCVY01000016">
    <property type="protein sequence ID" value="PIQ87276.1"/>
    <property type="molecule type" value="Genomic_DNA"/>
</dbReference>
<comment type="subcellular location">
    <subcellularLocation>
        <location evidence="1 12">Cytoplasm</location>
    </subcellularLocation>
</comment>
<dbReference type="Pfam" id="PF00117">
    <property type="entry name" value="GATase"/>
    <property type="match status" value="1"/>
</dbReference>
<evidence type="ECO:0000256" key="11">
    <source>
        <dbReference type="ARBA" id="ARBA00049534"/>
    </source>
</evidence>
<dbReference type="HAMAP" id="MF_00278">
    <property type="entry name" value="HisH"/>
    <property type="match status" value="1"/>
</dbReference>
<evidence type="ECO:0000256" key="4">
    <source>
        <dbReference type="ARBA" id="ARBA00022490"/>
    </source>
</evidence>
<dbReference type="EC" id="4.3.2.10" evidence="12"/>
<evidence type="ECO:0000256" key="7">
    <source>
        <dbReference type="ARBA" id="ARBA00022962"/>
    </source>
</evidence>
<evidence type="ECO:0000256" key="9">
    <source>
        <dbReference type="ARBA" id="ARBA00023239"/>
    </source>
</evidence>
<dbReference type="NCBIfam" id="TIGR01855">
    <property type="entry name" value="IMP_synth_hisH"/>
    <property type="match status" value="1"/>
</dbReference>
<keyword evidence="4 12" id="KW-0963">Cytoplasm</keyword>
<evidence type="ECO:0000256" key="12">
    <source>
        <dbReference type="HAMAP-Rule" id="MF_00278"/>
    </source>
</evidence>
<sequence>MIVVIDYGMGNLRSVGKAIETLGGKVCISDKPTVIEHAQKLVLPGVGSFGHAMRELRSRGLVKPIQKAIAAKKPFLGICLGLQLLFESSEESPRTKGLGVIRGRVKRFRLKKNLKIPQMGWNQMKILKRTPYFSGVPDRSFFYFVHSFYAAPKEGAVTIGTTNYGISFASAVQKENVTAVQFHPEKSQKVGLTILKNFIKQ</sequence>
<protein>
    <recommendedName>
        <fullName evidence="12">Imidazole glycerol phosphate synthase subunit HisH</fullName>
        <ecNumber evidence="12">4.3.2.10</ecNumber>
    </recommendedName>
    <alternativeName>
        <fullName evidence="12">IGP synthase glutaminase subunit</fullName>
        <ecNumber evidence="12">3.5.1.2</ecNumber>
    </alternativeName>
    <alternativeName>
        <fullName evidence="12">IGP synthase subunit HisH</fullName>
    </alternativeName>
    <alternativeName>
        <fullName evidence="12">ImGP synthase subunit HisH</fullName>
        <shortName evidence="12">IGPS subunit HisH</shortName>
    </alternativeName>
</protein>
<comment type="function">
    <text evidence="12">IGPS catalyzes the conversion of PRFAR and glutamine to IGP, AICAR and glutamate. The HisH subunit catalyzes the hydrolysis of glutamine to glutamate and ammonia as part of the synthesis of IGP and AICAR. The resulting ammonia molecule is channeled to the active site of HisF.</text>
</comment>
<dbReference type="GO" id="GO:0016829">
    <property type="term" value="F:lyase activity"/>
    <property type="evidence" value="ECO:0007669"/>
    <property type="project" value="UniProtKB-KW"/>
</dbReference>
<dbReference type="Proteomes" id="UP000230859">
    <property type="component" value="Unassembled WGS sequence"/>
</dbReference>
<evidence type="ECO:0000256" key="6">
    <source>
        <dbReference type="ARBA" id="ARBA00022801"/>
    </source>
</evidence>
<accession>A0A2H0LSD0</accession>
<dbReference type="PIRSF" id="PIRSF000495">
    <property type="entry name" value="Amidotransf_hisH"/>
    <property type="match status" value="1"/>
</dbReference>
<feature type="active site" evidence="12 13">
    <location>
        <position position="183"/>
    </location>
</feature>